<dbReference type="PANTHER" id="PTHR20859">
    <property type="entry name" value="INTERFERON/INTERLEUKIN RECEPTOR"/>
    <property type="match status" value="1"/>
</dbReference>
<keyword evidence="2" id="KW-0812">Transmembrane</keyword>
<name>A0AAW0HFB6_MYOGA</name>
<protein>
    <recommendedName>
        <fullName evidence="4">Fibronectin type-III domain-containing protein</fullName>
    </recommendedName>
</protein>
<dbReference type="PANTHER" id="PTHR20859:SF55">
    <property type="entry name" value="INTERFERON LAMBDA RECEPTOR 1"/>
    <property type="match status" value="1"/>
</dbReference>
<dbReference type="Gene3D" id="2.60.40.10">
    <property type="entry name" value="Immunoglobulins"/>
    <property type="match status" value="2"/>
</dbReference>
<dbReference type="EMBL" id="JBBHLL010000493">
    <property type="protein sequence ID" value="KAK7801647.1"/>
    <property type="molecule type" value="Genomic_DNA"/>
</dbReference>
<comment type="caution">
    <text evidence="5">The sequence shown here is derived from an EMBL/GenBank/DDBJ whole genome shotgun (WGS) entry which is preliminary data.</text>
</comment>
<dbReference type="Proteomes" id="UP001488838">
    <property type="component" value="Unassembled WGS sequence"/>
</dbReference>
<dbReference type="InterPro" id="IPR050650">
    <property type="entry name" value="Type-II_Cytokine-TF_Rcpt"/>
</dbReference>
<evidence type="ECO:0000259" key="4">
    <source>
        <dbReference type="Pfam" id="PF01108"/>
    </source>
</evidence>
<feature type="region of interest" description="Disordered" evidence="1">
    <location>
        <begin position="295"/>
        <end position="359"/>
    </location>
</feature>
<keyword evidence="2" id="KW-1133">Transmembrane helix</keyword>
<feature type="chain" id="PRO_5043855505" description="Fibronectin type-III domain-containing protein" evidence="3">
    <location>
        <begin position="21"/>
        <end position="468"/>
    </location>
</feature>
<reference evidence="5 6" key="1">
    <citation type="journal article" date="2023" name="bioRxiv">
        <title>Conserved and derived expression patterns and positive selection on dental genes reveal complex evolutionary context of ever-growing rodent molars.</title>
        <authorList>
            <person name="Calamari Z.T."/>
            <person name="Song A."/>
            <person name="Cohen E."/>
            <person name="Akter M."/>
            <person name="Roy R.D."/>
            <person name="Hallikas O."/>
            <person name="Christensen M.M."/>
            <person name="Li P."/>
            <person name="Marangoni P."/>
            <person name="Jernvall J."/>
            <person name="Klein O.D."/>
        </authorList>
    </citation>
    <scope>NUCLEOTIDE SEQUENCE [LARGE SCALE GENOMIC DNA]</scope>
    <source>
        <strain evidence="5">V071</strain>
    </source>
</reference>
<dbReference type="GO" id="GO:0005886">
    <property type="term" value="C:plasma membrane"/>
    <property type="evidence" value="ECO:0007669"/>
    <property type="project" value="TreeGrafter"/>
</dbReference>
<dbReference type="InterPro" id="IPR036116">
    <property type="entry name" value="FN3_sf"/>
</dbReference>
<feature type="compositionally biased region" description="Acidic residues" evidence="1">
    <location>
        <begin position="413"/>
        <end position="436"/>
    </location>
</feature>
<organism evidence="5 6">
    <name type="scientific">Myodes glareolus</name>
    <name type="common">Bank vole</name>
    <name type="synonym">Clethrionomys glareolus</name>
    <dbReference type="NCBI Taxonomy" id="447135"/>
    <lineage>
        <taxon>Eukaryota</taxon>
        <taxon>Metazoa</taxon>
        <taxon>Chordata</taxon>
        <taxon>Craniata</taxon>
        <taxon>Vertebrata</taxon>
        <taxon>Euteleostomi</taxon>
        <taxon>Mammalia</taxon>
        <taxon>Eutheria</taxon>
        <taxon>Euarchontoglires</taxon>
        <taxon>Glires</taxon>
        <taxon>Rodentia</taxon>
        <taxon>Myomorpha</taxon>
        <taxon>Muroidea</taxon>
        <taxon>Cricetidae</taxon>
        <taxon>Arvicolinae</taxon>
        <taxon>Myodes</taxon>
    </lineage>
</organism>
<evidence type="ECO:0000313" key="5">
    <source>
        <dbReference type="EMBL" id="KAK7801647.1"/>
    </source>
</evidence>
<feature type="signal peptide" evidence="3">
    <location>
        <begin position="1"/>
        <end position="20"/>
    </location>
</feature>
<feature type="region of interest" description="Disordered" evidence="1">
    <location>
        <begin position="249"/>
        <end position="279"/>
    </location>
</feature>
<keyword evidence="6" id="KW-1185">Reference proteome</keyword>
<dbReference type="SUPFAM" id="SSF49265">
    <property type="entry name" value="Fibronectin type III"/>
    <property type="match status" value="1"/>
</dbReference>
<feature type="compositionally biased region" description="Low complexity" evidence="1">
    <location>
        <begin position="314"/>
        <end position="329"/>
    </location>
</feature>
<dbReference type="GO" id="GO:0004896">
    <property type="term" value="F:cytokine receptor activity"/>
    <property type="evidence" value="ECO:0007669"/>
    <property type="project" value="TreeGrafter"/>
</dbReference>
<feature type="compositionally biased region" description="Acidic residues" evidence="1">
    <location>
        <begin position="258"/>
        <end position="275"/>
    </location>
</feature>
<gene>
    <name evidence="5" type="ORF">U0070_015496</name>
</gene>
<accession>A0AAW0HFB6</accession>
<keyword evidence="2" id="KW-0472">Membrane</keyword>
<evidence type="ECO:0000313" key="6">
    <source>
        <dbReference type="Proteomes" id="UP001488838"/>
    </source>
</evidence>
<sequence>MWRVNRWAPLFFCLLQSVPGRSRLAPPRNVTLLSENFTVYLTWLPGLGNPPNVTYFVTYQGYRGTSTLMGGEMEEWSTLAVALLDYPSSEPWRKVEQCAVGLAPPTLVLTRMEKILWVNATYQLPPCVPSLDLKYDVEFWKEGEGNKTLYPANSYDQPVKIPLPKGAIWTLLILFLGLPLLVAAAAAGVIWKRLEGDPWFQWVKRPQALDFTEYRYPAAFHPPEPEFLDDLVLCPQRELTIKIRPIPRVRDPGTLQEGPEEDSIEDEDEDTDDSDSLQPYLERPLFVREKLQTVGHSEADESGVDSGRSEDASTWDSSDRSWSSTVNSSLKDEVGSSSCLDKKEPDQEPGGDGHQEALPCLAFSEDLGTAEELLKNDFFRWNAWDSLSPKRDLVLGEPPVSLQTLTFSLGSCPEEEEGEEEEGEEGEEEEEEDDWESEPKGSIASCWNTSNLQRTEVRDEMLGGYMAR</sequence>
<dbReference type="AlphaFoldDB" id="A0AAW0HFB6"/>
<feature type="domain" description="Fibronectin type-III" evidence="4">
    <location>
        <begin position="10"/>
        <end position="98"/>
    </location>
</feature>
<dbReference type="InterPro" id="IPR013783">
    <property type="entry name" value="Ig-like_fold"/>
</dbReference>
<dbReference type="Pfam" id="PF01108">
    <property type="entry name" value="Tissue_fac"/>
    <property type="match status" value="1"/>
</dbReference>
<evidence type="ECO:0000256" key="3">
    <source>
        <dbReference type="SAM" id="SignalP"/>
    </source>
</evidence>
<evidence type="ECO:0000256" key="2">
    <source>
        <dbReference type="SAM" id="Phobius"/>
    </source>
</evidence>
<feature type="compositionally biased region" description="Basic and acidic residues" evidence="1">
    <location>
        <begin position="330"/>
        <end position="355"/>
    </location>
</feature>
<evidence type="ECO:0000256" key="1">
    <source>
        <dbReference type="SAM" id="MobiDB-lite"/>
    </source>
</evidence>
<feature type="region of interest" description="Disordered" evidence="1">
    <location>
        <begin position="409"/>
        <end position="448"/>
    </location>
</feature>
<keyword evidence="3" id="KW-0732">Signal</keyword>
<proteinExistence type="predicted"/>
<feature type="transmembrane region" description="Helical" evidence="2">
    <location>
        <begin position="167"/>
        <end position="191"/>
    </location>
</feature>
<dbReference type="InterPro" id="IPR003961">
    <property type="entry name" value="FN3_dom"/>
</dbReference>